<dbReference type="PANTHER" id="PTHR38099:SF1">
    <property type="entry name" value="LARGE RIBOSOMAL RNA SUBUNIT ACCUMULATION PROTEIN YCED"/>
    <property type="match status" value="1"/>
</dbReference>
<dbReference type="AlphaFoldDB" id="A0A1H8M0J8"/>
<dbReference type="GO" id="GO:0042254">
    <property type="term" value="P:ribosome biogenesis"/>
    <property type="evidence" value="ECO:0007669"/>
    <property type="project" value="UniProtKB-KW"/>
</dbReference>
<dbReference type="InterPro" id="IPR039255">
    <property type="entry name" value="YceD_bac"/>
</dbReference>
<keyword evidence="7" id="KW-1185">Reference proteome</keyword>
<name>A0A1H8M0J8_9PROT</name>
<dbReference type="Pfam" id="PF02620">
    <property type="entry name" value="YceD"/>
    <property type="match status" value="1"/>
</dbReference>
<dbReference type="InterPro" id="IPR003772">
    <property type="entry name" value="YceD"/>
</dbReference>
<protein>
    <recommendedName>
        <fullName evidence="3">Large ribosomal RNA subunit accumulation protein YceD</fullName>
    </recommendedName>
    <alternativeName>
        <fullName evidence="5">23S rRNA accumulation protein YceD</fullName>
    </alternativeName>
</protein>
<evidence type="ECO:0000313" key="7">
    <source>
        <dbReference type="Proteomes" id="UP000198814"/>
    </source>
</evidence>
<evidence type="ECO:0000256" key="1">
    <source>
        <dbReference type="ARBA" id="ARBA00002868"/>
    </source>
</evidence>
<organism evidence="6 7">
    <name type="scientific">Nitrosomonas oligotropha</name>
    <dbReference type="NCBI Taxonomy" id="42354"/>
    <lineage>
        <taxon>Bacteria</taxon>
        <taxon>Pseudomonadati</taxon>
        <taxon>Pseudomonadota</taxon>
        <taxon>Betaproteobacteria</taxon>
        <taxon>Nitrosomonadales</taxon>
        <taxon>Nitrosomonadaceae</taxon>
        <taxon>Nitrosomonas</taxon>
    </lineage>
</organism>
<evidence type="ECO:0000256" key="3">
    <source>
        <dbReference type="ARBA" id="ARBA00015716"/>
    </source>
</evidence>
<reference evidence="7" key="1">
    <citation type="submission" date="2016-10" db="EMBL/GenBank/DDBJ databases">
        <authorList>
            <person name="Varghese N."/>
            <person name="Submissions S."/>
        </authorList>
    </citation>
    <scope>NUCLEOTIDE SEQUENCE [LARGE SCALE GENOMIC DNA]</scope>
    <source>
        <strain evidence="7">Nm76</strain>
    </source>
</reference>
<dbReference type="EMBL" id="FODO01000004">
    <property type="protein sequence ID" value="SEO10883.1"/>
    <property type="molecule type" value="Genomic_DNA"/>
</dbReference>
<dbReference type="STRING" id="42354.SAMN05216333_104123"/>
<comment type="similarity">
    <text evidence="2">Belongs to the DUF177 domain family.</text>
</comment>
<dbReference type="GO" id="GO:0005829">
    <property type="term" value="C:cytosol"/>
    <property type="evidence" value="ECO:0007669"/>
    <property type="project" value="TreeGrafter"/>
</dbReference>
<dbReference type="OrthoDB" id="5297600at2"/>
<dbReference type="PANTHER" id="PTHR38099">
    <property type="entry name" value="LARGE RIBOSOMAL RNA SUBUNIT ACCUMULATION PROTEIN YCED"/>
    <property type="match status" value="1"/>
</dbReference>
<proteinExistence type="inferred from homology"/>
<sequence length="171" mass="19100">MSDRLVIDSLDFVRNAGSRHGKIPLVELVRLHDLLFDQEGELIYQISGQFDKNKRPGLYVEITGKIHLHCQRCLDKLVHHIDLQTFLILAKNETELNLADDDDTIDAILAIPDLDVFNLIEDEVILSLSIALCHADDECSMFKLKSNGNGSADKTKPAHPFAALAALKKTN</sequence>
<dbReference type="RefSeq" id="WP_090316303.1">
    <property type="nucleotide sequence ID" value="NZ_FNOE01000004.1"/>
</dbReference>
<evidence type="ECO:0000256" key="2">
    <source>
        <dbReference type="ARBA" id="ARBA00010740"/>
    </source>
</evidence>
<dbReference type="Proteomes" id="UP000198814">
    <property type="component" value="Unassembled WGS sequence"/>
</dbReference>
<evidence type="ECO:0000256" key="4">
    <source>
        <dbReference type="ARBA" id="ARBA00022517"/>
    </source>
</evidence>
<gene>
    <name evidence="6" type="ORF">SAMN05216333_104123</name>
</gene>
<evidence type="ECO:0000256" key="5">
    <source>
        <dbReference type="ARBA" id="ARBA00031841"/>
    </source>
</evidence>
<comment type="function">
    <text evidence="1">Plays a role in synthesis, processing and/or stability of 23S rRNA.</text>
</comment>
<evidence type="ECO:0000313" key="6">
    <source>
        <dbReference type="EMBL" id="SEO10883.1"/>
    </source>
</evidence>
<accession>A0A1H8M0J8</accession>
<keyword evidence="4" id="KW-0690">Ribosome biogenesis</keyword>